<evidence type="ECO:0000313" key="2">
    <source>
        <dbReference type="EMBL" id="RAK51891.1"/>
    </source>
</evidence>
<gene>
    <name evidence="2" type="ORF">DJ017_18940</name>
</gene>
<dbReference type="Pfam" id="PF21834">
    <property type="entry name" value="DUF6894"/>
    <property type="match status" value="1"/>
</dbReference>
<protein>
    <recommendedName>
        <fullName evidence="1">DUF6894 domain-containing protein</fullName>
    </recommendedName>
</protein>
<dbReference type="AlphaFoldDB" id="A0A328AB83"/>
<name>A0A328AB83_9CAUL</name>
<dbReference type="EMBL" id="QFYQ01000002">
    <property type="protein sequence ID" value="RAK51891.1"/>
    <property type="molecule type" value="Genomic_DNA"/>
</dbReference>
<feature type="domain" description="DUF6894" evidence="1">
    <location>
        <begin position="3"/>
        <end position="69"/>
    </location>
</feature>
<dbReference type="Proteomes" id="UP000249254">
    <property type="component" value="Unassembled WGS sequence"/>
</dbReference>
<dbReference type="InterPro" id="IPR054189">
    <property type="entry name" value="DUF6894"/>
</dbReference>
<evidence type="ECO:0000313" key="3">
    <source>
        <dbReference type="Proteomes" id="UP000249254"/>
    </source>
</evidence>
<comment type="caution">
    <text evidence="2">The sequence shown here is derived from an EMBL/GenBank/DDBJ whole genome shotgun (WGS) entry which is preliminary data.</text>
</comment>
<accession>A0A328AB83</accession>
<sequence>MKRYFFHISYGDEFPDREGTSLPDLKSARRNAMELLGRMLVDESDSFWDKPNILVTVADADGLVLWTVETIGLASTAVGKRA</sequence>
<proteinExistence type="predicted"/>
<organism evidence="2 3">
    <name type="scientific">Phenylobacterium soli</name>
    <dbReference type="NCBI Taxonomy" id="2170551"/>
    <lineage>
        <taxon>Bacteria</taxon>
        <taxon>Pseudomonadati</taxon>
        <taxon>Pseudomonadota</taxon>
        <taxon>Alphaproteobacteria</taxon>
        <taxon>Caulobacterales</taxon>
        <taxon>Caulobacteraceae</taxon>
        <taxon>Phenylobacterium</taxon>
    </lineage>
</organism>
<reference evidence="3" key="1">
    <citation type="submission" date="2018-05" db="EMBL/GenBank/DDBJ databases">
        <authorList>
            <person name="Li X."/>
        </authorList>
    </citation>
    <scope>NUCLEOTIDE SEQUENCE [LARGE SCALE GENOMIC DNA]</scope>
    <source>
        <strain evidence="3">LX32</strain>
    </source>
</reference>
<keyword evidence="3" id="KW-1185">Reference proteome</keyword>
<dbReference type="RefSeq" id="WP_111530453.1">
    <property type="nucleotide sequence ID" value="NZ_JBHRSG010000003.1"/>
</dbReference>
<dbReference type="OrthoDB" id="7575967at2"/>
<evidence type="ECO:0000259" key="1">
    <source>
        <dbReference type="Pfam" id="PF21834"/>
    </source>
</evidence>